<dbReference type="EC" id="2.7.11.1" evidence="1"/>
<dbReference type="AlphaFoldDB" id="A0AAD5BWE9"/>
<feature type="domain" description="Protein kinase" evidence="9">
    <location>
        <begin position="364"/>
        <end position="650"/>
    </location>
</feature>
<organism evidence="10 11">
    <name type="scientific">Ambrosia artemisiifolia</name>
    <name type="common">Common ragweed</name>
    <dbReference type="NCBI Taxonomy" id="4212"/>
    <lineage>
        <taxon>Eukaryota</taxon>
        <taxon>Viridiplantae</taxon>
        <taxon>Streptophyta</taxon>
        <taxon>Embryophyta</taxon>
        <taxon>Tracheophyta</taxon>
        <taxon>Spermatophyta</taxon>
        <taxon>Magnoliopsida</taxon>
        <taxon>eudicotyledons</taxon>
        <taxon>Gunneridae</taxon>
        <taxon>Pentapetalae</taxon>
        <taxon>asterids</taxon>
        <taxon>campanulids</taxon>
        <taxon>Asterales</taxon>
        <taxon>Asteraceae</taxon>
        <taxon>Asteroideae</taxon>
        <taxon>Heliantheae alliance</taxon>
        <taxon>Heliantheae</taxon>
        <taxon>Ambrosia</taxon>
    </lineage>
</organism>
<dbReference type="EMBL" id="JAMZMK010010930">
    <property type="protein sequence ID" value="KAI7729713.1"/>
    <property type="molecule type" value="Genomic_DNA"/>
</dbReference>
<name>A0AAD5BWE9_AMBAR</name>
<evidence type="ECO:0000313" key="10">
    <source>
        <dbReference type="EMBL" id="KAI7729713.1"/>
    </source>
</evidence>
<dbReference type="PANTHER" id="PTHR47989">
    <property type="entry name" value="OS01G0750732 PROTEIN"/>
    <property type="match status" value="1"/>
</dbReference>
<dbReference type="InterPro" id="IPR000719">
    <property type="entry name" value="Prot_kinase_dom"/>
</dbReference>
<sequence length="684" mass="76819">MFPPKPDQAVDKPRRKLPETVIVAVKAEEKVVSKEALAWALTHVVHPCDYVMLLAVYSNAKSSQKFWRWRRLNGDCRKSEDCVNLPDRICRISETCSRMVLQFQNQFQVMVQIKVVSGAPAGAVAAQAKYNAANWVILDKKLKQELKHCMEELHCNIVVMKGSVPKVLKLNLARPDELQTPFFSAVSSPTADPEKLLGHGVNHSTPVSSPEETSVFHPQTCNKNLLSNSVTSSVFLVYKQNPLFEHLIKGKPSQINKPDNHGNPHTAMDSCGERIIALSLIPDSTSTVPQNNIVNDRSIINHNSQLSYPKDKIFSSGIREAVSLGRALSLPPPLCSLCQYQAPALVKPLRHFSYSELVEATDGFSDPSFVAEGRLWIVYKGVLKDGLVVAIKQLKFSGSRGDVDFCKEVKVLSCAQHKNVVLLVGFCIENNKRSLVYEYVCNGSLDIHLHANKRTYLDWPSRLKIAIGTATGLRYLHEDCRVGCIVHRDMRPKNILLTHDYEPLVADFGLVSLHNEYDTCDEYRVIGTSGYLAPEYFNGGIVTEKVDIYAFGLVLLELITGRRTSDLQCYKTQMFWHDVYTSQQMEPVHLLAYKHNLLDPRLGSYQPHNFPQELHAIGNAASLCLQKDPEFRPSMSKVLKVLEGETRSYLGTDVHSIGNRSGRMRTGILNAQTERRAHSRRLSY</sequence>
<comment type="catalytic activity">
    <reaction evidence="7">
        <text>L-threonyl-[protein] + ATP = O-phospho-L-threonyl-[protein] + ADP + H(+)</text>
        <dbReference type="Rhea" id="RHEA:46608"/>
        <dbReference type="Rhea" id="RHEA-COMP:11060"/>
        <dbReference type="Rhea" id="RHEA-COMP:11605"/>
        <dbReference type="ChEBI" id="CHEBI:15378"/>
        <dbReference type="ChEBI" id="CHEBI:30013"/>
        <dbReference type="ChEBI" id="CHEBI:30616"/>
        <dbReference type="ChEBI" id="CHEBI:61977"/>
        <dbReference type="ChEBI" id="CHEBI:456216"/>
        <dbReference type="EC" id="2.7.11.1"/>
    </reaction>
</comment>
<keyword evidence="4" id="KW-0547">Nucleotide-binding</keyword>
<keyword evidence="3" id="KW-0808">Transferase</keyword>
<comment type="catalytic activity">
    <reaction evidence="8">
        <text>L-seryl-[protein] + ATP = O-phospho-L-seryl-[protein] + ADP + H(+)</text>
        <dbReference type="Rhea" id="RHEA:17989"/>
        <dbReference type="Rhea" id="RHEA-COMP:9863"/>
        <dbReference type="Rhea" id="RHEA-COMP:11604"/>
        <dbReference type="ChEBI" id="CHEBI:15378"/>
        <dbReference type="ChEBI" id="CHEBI:29999"/>
        <dbReference type="ChEBI" id="CHEBI:30616"/>
        <dbReference type="ChEBI" id="CHEBI:83421"/>
        <dbReference type="ChEBI" id="CHEBI:456216"/>
        <dbReference type="EC" id="2.7.11.1"/>
    </reaction>
</comment>
<dbReference type="SUPFAM" id="SSF56112">
    <property type="entry name" value="Protein kinase-like (PK-like)"/>
    <property type="match status" value="1"/>
</dbReference>
<evidence type="ECO:0000256" key="4">
    <source>
        <dbReference type="ARBA" id="ARBA00022741"/>
    </source>
</evidence>
<evidence type="ECO:0000256" key="8">
    <source>
        <dbReference type="ARBA" id="ARBA00048679"/>
    </source>
</evidence>
<dbReference type="GO" id="GO:0005524">
    <property type="term" value="F:ATP binding"/>
    <property type="evidence" value="ECO:0007669"/>
    <property type="project" value="UniProtKB-KW"/>
</dbReference>
<evidence type="ECO:0000256" key="1">
    <source>
        <dbReference type="ARBA" id="ARBA00012513"/>
    </source>
</evidence>
<dbReference type="Gene3D" id="1.10.510.10">
    <property type="entry name" value="Transferase(Phosphotransferase) domain 1"/>
    <property type="match status" value="1"/>
</dbReference>
<reference evidence="10" key="1">
    <citation type="submission" date="2022-06" db="EMBL/GenBank/DDBJ databases">
        <title>Uncovering the hologenomic basis of an extraordinary plant invasion.</title>
        <authorList>
            <person name="Bieker V.C."/>
            <person name="Martin M.D."/>
            <person name="Gilbert T."/>
            <person name="Hodgins K."/>
            <person name="Battlay P."/>
            <person name="Petersen B."/>
            <person name="Wilson J."/>
        </authorList>
    </citation>
    <scope>NUCLEOTIDE SEQUENCE</scope>
    <source>
        <strain evidence="10">AA19_3_7</strain>
        <tissue evidence="10">Leaf</tissue>
    </source>
</reference>
<dbReference type="Pfam" id="PF07714">
    <property type="entry name" value="PK_Tyr_Ser-Thr"/>
    <property type="match status" value="1"/>
</dbReference>
<evidence type="ECO:0000256" key="3">
    <source>
        <dbReference type="ARBA" id="ARBA00022679"/>
    </source>
</evidence>
<gene>
    <name evidence="10" type="ORF">M8C21_020918</name>
</gene>
<evidence type="ECO:0000313" key="11">
    <source>
        <dbReference type="Proteomes" id="UP001206925"/>
    </source>
</evidence>
<dbReference type="Gene3D" id="3.30.200.20">
    <property type="entry name" value="Phosphorylase Kinase, domain 1"/>
    <property type="match status" value="1"/>
</dbReference>
<dbReference type="PROSITE" id="PS00109">
    <property type="entry name" value="PROTEIN_KINASE_TYR"/>
    <property type="match status" value="1"/>
</dbReference>
<proteinExistence type="predicted"/>
<accession>A0AAD5BWE9</accession>
<evidence type="ECO:0000259" key="9">
    <source>
        <dbReference type="PROSITE" id="PS50011"/>
    </source>
</evidence>
<dbReference type="FunFam" id="1.10.510.10:FF:001023">
    <property type="entry name" value="Os07g0541700 protein"/>
    <property type="match status" value="1"/>
</dbReference>
<comment type="caution">
    <text evidence="10">The sequence shown here is derived from an EMBL/GenBank/DDBJ whole genome shotgun (WGS) entry which is preliminary data.</text>
</comment>
<keyword evidence="5" id="KW-0418">Kinase</keyword>
<dbReference type="PROSITE" id="PS50011">
    <property type="entry name" value="PROTEIN_KINASE_DOM"/>
    <property type="match status" value="1"/>
</dbReference>
<keyword evidence="11" id="KW-1185">Reference proteome</keyword>
<dbReference type="GO" id="GO:0004674">
    <property type="term" value="F:protein serine/threonine kinase activity"/>
    <property type="evidence" value="ECO:0007669"/>
    <property type="project" value="UniProtKB-KW"/>
</dbReference>
<dbReference type="InterPro" id="IPR011009">
    <property type="entry name" value="Kinase-like_dom_sf"/>
</dbReference>
<dbReference type="FunFam" id="3.30.200.20:FF:000162">
    <property type="entry name" value="Adenine nucleotide alpha hydrolase-like domain kinase"/>
    <property type="match status" value="1"/>
</dbReference>
<evidence type="ECO:0000256" key="7">
    <source>
        <dbReference type="ARBA" id="ARBA00047899"/>
    </source>
</evidence>
<dbReference type="Proteomes" id="UP001206925">
    <property type="component" value="Unassembled WGS sequence"/>
</dbReference>
<protein>
    <recommendedName>
        <fullName evidence="1">non-specific serine/threonine protein kinase</fullName>
        <ecNumber evidence="1">2.7.11.1</ecNumber>
    </recommendedName>
</protein>
<dbReference type="InterPro" id="IPR001245">
    <property type="entry name" value="Ser-Thr/Tyr_kinase_cat_dom"/>
</dbReference>
<keyword evidence="6" id="KW-0067">ATP-binding</keyword>
<evidence type="ECO:0000256" key="6">
    <source>
        <dbReference type="ARBA" id="ARBA00022840"/>
    </source>
</evidence>
<evidence type="ECO:0000256" key="5">
    <source>
        <dbReference type="ARBA" id="ARBA00022777"/>
    </source>
</evidence>
<keyword evidence="2" id="KW-0723">Serine/threonine-protein kinase</keyword>
<dbReference type="PANTHER" id="PTHR47989:SF14">
    <property type="entry name" value="INACTIVE PROTEIN KINASE SELMODRAFT_444075"/>
    <property type="match status" value="1"/>
</dbReference>
<evidence type="ECO:0000256" key="2">
    <source>
        <dbReference type="ARBA" id="ARBA00022527"/>
    </source>
</evidence>
<dbReference type="InterPro" id="IPR008266">
    <property type="entry name" value="Tyr_kinase_AS"/>
</dbReference>